<gene>
    <name evidence="2" type="ORF">DPV69_01690</name>
</gene>
<accession>A0A451GDR2</accession>
<organism evidence="2 3">
    <name type="scientific">Pedobacter chitinilyticus</name>
    <dbReference type="NCBI Taxonomy" id="2233776"/>
    <lineage>
        <taxon>Bacteria</taxon>
        <taxon>Pseudomonadati</taxon>
        <taxon>Bacteroidota</taxon>
        <taxon>Sphingobacteriia</taxon>
        <taxon>Sphingobacteriales</taxon>
        <taxon>Sphingobacteriaceae</taxon>
        <taxon>Pedobacter</taxon>
    </lineage>
</organism>
<dbReference type="OrthoDB" id="667380at2"/>
<dbReference type="Proteomes" id="UP000284120">
    <property type="component" value="Unassembled WGS sequence"/>
</dbReference>
<keyword evidence="3" id="KW-1185">Reference proteome</keyword>
<reference evidence="2 3" key="1">
    <citation type="submission" date="2018-06" db="EMBL/GenBank/DDBJ databases">
        <title>Pedobacter endophyticus sp. nov., an endophytic bacterium isolated from a leaf of Triticum aestivum.</title>
        <authorList>
            <person name="Zhang L."/>
        </authorList>
    </citation>
    <scope>NUCLEOTIDE SEQUENCE [LARGE SCALE GENOMIC DNA]</scope>
    <source>
        <strain evidence="2 3">CM134L-2</strain>
    </source>
</reference>
<dbReference type="AlphaFoldDB" id="A0A451GDR2"/>
<comment type="caution">
    <text evidence="2">The sequence shown here is derived from an EMBL/GenBank/DDBJ whole genome shotgun (WGS) entry which is preliminary data.</text>
</comment>
<evidence type="ECO:0000313" key="3">
    <source>
        <dbReference type="Proteomes" id="UP000284120"/>
    </source>
</evidence>
<sequence length="149" mass="16304">MQLKNELYQLCLNFVEQRIATANEALLQAQQASQDDTKSSAGDKFETGREMAQQDINRNKQLLADAQQQKAILQSLKDIGSSETARNGSLVITNQGSFYISISAGQLQLEGKTYFAISVASPIGKLLIGKAVGEQVFFNGKTYLIQEIA</sequence>
<protein>
    <submittedName>
        <fullName evidence="2">3-oxoacyl-ACP synthase</fullName>
    </submittedName>
</protein>
<proteinExistence type="predicted"/>
<evidence type="ECO:0000313" key="2">
    <source>
        <dbReference type="EMBL" id="RWU11035.1"/>
    </source>
</evidence>
<feature type="region of interest" description="Disordered" evidence="1">
    <location>
        <begin position="31"/>
        <end position="51"/>
    </location>
</feature>
<evidence type="ECO:0000256" key="1">
    <source>
        <dbReference type="SAM" id="MobiDB-lite"/>
    </source>
</evidence>
<dbReference type="EMBL" id="SAYW01000001">
    <property type="protein sequence ID" value="RWU11035.1"/>
    <property type="molecule type" value="Genomic_DNA"/>
</dbReference>
<feature type="compositionally biased region" description="Basic and acidic residues" evidence="1">
    <location>
        <begin position="35"/>
        <end position="49"/>
    </location>
</feature>
<name>A0A451GDR2_9SPHI</name>